<dbReference type="GO" id="GO:0016787">
    <property type="term" value="F:hydrolase activity"/>
    <property type="evidence" value="ECO:0007669"/>
    <property type="project" value="UniProtKB-KW"/>
</dbReference>
<keyword evidence="2" id="KW-1133">Transmembrane helix</keyword>
<dbReference type="InterPro" id="IPR029058">
    <property type="entry name" value="AB_hydrolase_fold"/>
</dbReference>
<dbReference type="PANTHER" id="PTHR48081:SF31">
    <property type="entry name" value="STERYL ACETYL HYDROLASE MUG81-RELATED"/>
    <property type="match status" value="1"/>
</dbReference>
<evidence type="ECO:0008006" key="5">
    <source>
        <dbReference type="Google" id="ProtNLM"/>
    </source>
</evidence>
<protein>
    <recommendedName>
        <fullName evidence="5">Alpha/beta-hydrolase</fullName>
    </recommendedName>
</protein>
<proteinExistence type="predicted"/>
<gene>
    <name evidence="3" type="ORF">METBISCDRAFT_30802</name>
</gene>
<dbReference type="PANTHER" id="PTHR48081">
    <property type="entry name" value="AB HYDROLASE SUPERFAMILY PROTEIN C4A8.06C"/>
    <property type="match status" value="1"/>
</dbReference>
<dbReference type="Pfam" id="PF10340">
    <property type="entry name" value="Say1_Mug180"/>
    <property type="match status" value="1"/>
</dbReference>
<dbReference type="InterPro" id="IPR050300">
    <property type="entry name" value="GDXG_lipolytic_enzyme"/>
</dbReference>
<reference evidence="4" key="1">
    <citation type="journal article" date="2018" name="Nat. Microbiol.">
        <title>Leveraging single-cell genomics to expand the fungal tree of life.</title>
        <authorList>
            <person name="Ahrendt S.R."/>
            <person name="Quandt C.A."/>
            <person name="Ciobanu D."/>
            <person name="Clum A."/>
            <person name="Salamov A."/>
            <person name="Andreopoulos B."/>
            <person name="Cheng J.F."/>
            <person name="Woyke T."/>
            <person name="Pelin A."/>
            <person name="Henrissat B."/>
            <person name="Reynolds N.K."/>
            <person name="Benny G.L."/>
            <person name="Smith M.E."/>
            <person name="James T.Y."/>
            <person name="Grigoriev I.V."/>
        </authorList>
    </citation>
    <scope>NUCLEOTIDE SEQUENCE [LARGE SCALE GENOMIC DNA]</scope>
    <source>
        <strain evidence="4">Baker2002</strain>
    </source>
</reference>
<accession>A0A4P9ZD15</accession>
<keyword evidence="2" id="KW-0812">Transmembrane</keyword>
<keyword evidence="1" id="KW-0378">Hydrolase</keyword>
<evidence type="ECO:0000256" key="1">
    <source>
        <dbReference type="ARBA" id="ARBA00022801"/>
    </source>
</evidence>
<dbReference type="OrthoDB" id="2152029at2759"/>
<evidence type="ECO:0000256" key="2">
    <source>
        <dbReference type="SAM" id="Phobius"/>
    </source>
</evidence>
<evidence type="ECO:0000313" key="4">
    <source>
        <dbReference type="Proteomes" id="UP000268321"/>
    </source>
</evidence>
<dbReference type="SUPFAM" id="SSF53474">
    <property type="entry name" value="alpha/beta-Hydrolases"/>
    <property type="match status" value="1"/>
</dbReference>
<dbReference type="AlphaFoldDB" id="A0A4P9ZD15"/>
<dbReference type="EMBL" id="ML004455">
    <property type="protein sequence ID" value="RKP30628.1"/>
    <property type="molecule type" value="Genomic_DNA"/>
</dbReference>
<name>A0A4P9ZD15_9ASCO</name>
<dbReference type="Proteomes" id="UP000268321">
    <property type="component" value="Unassembled WGS sequence"/>
</dbReference>
<keyword evidence="2" id="KW-0472">Membrane</keyword>
<sequence>MFLRTMLVMLRLPLDLLVVILQYYIFGGLRYHKYKKSLRNLLKLGLYRTSLEVDLMDGKWLFPYTNRFLLEKIIPSFISVYRLLDNDKQQRLSILLLDYKLVLNGYPLVSKGNDNLILMGDSAGGHLSISYTQFLRTLAEPVVYPKKMILISPWVKLSPLSEDLHYDWIHYSRFCSVLNLKRFVCPPGVKKPPTRHDWTCIPLYSDKNYDVFLILGEDESFRDDVLQWAKYALHLPWYESVNYGKLHKFFDSKNYELIRKNEPGKANLSVFIEPHGVHDSMLYFEDVIGGSIGRTLKRGKMPNLKVYDRRTYFGIVRHMEFLNSTL</sequence>
<evidence type="ECO:0000313" key="3">
    <source>
        <dbReference type="EMBL" id="RKP30628.1"/>
    </source>
</evidence>
<dbReference type="InterPro" id="IPR019436">
    <property type="entry name" value="Say1-like"/>
</dbReference>
<keyword evidence="4" id="KW-1185">Reference proteome</keyword>
<dbReference type="Gene3D" id="3.40.50.1820">
    <property type="entry name" value="alpha/beta hydrolase"/>
    <property type="match status" value="1"/>
</dbReference>
<feature type="transmembrane region" description="Helical" evidence="2">
    <location>
        <begin position="6"/>
        <end position="26"/>
    </location>
</feature>
<organism evidence="3 4">
    <name type="scientific">Metschnikowia bicuspidata</name>
    <dbReference type="NCBI Taxonomy" id="27322"/>
    <lineage>
        <taxon>Eukaryota</taxon>
        <taxon>Fungi</taxon>
        <taxon>Dikarya</taxon>
        <taxon>Ascomycota</taxon>
        <taxon>Saccharomycotina</taxon>
        <taxon>Pichiomycetes</taxon>
        <taxon>Metschnikowiaceae</taxon>
        <taxon>Metschnikowia</taxon>
    </lineage>
</organism>